<protein>
    <submittedName>
        <fullName evidence="1">Uncharacterized protein</fullName>
    </submittedName>
</protein>
<gene>
    <name evidence="1" type="ORF">ASPGLDRAFT_1279870</name>
</gene>
<dbReference type="GeneID" id="34457019"/>
<proteinExistence type="predicted"/>
<sequence>MSSDVDVGSCVTLRSVLTTLEQSWFHHLWPQGRGYARLVEASREVEIAWVMLSASSGYSIHMPFLPLYCLLEQIVIEGRPAERRSIPGGGRSAVTSEDIPRLSRALLAQDRSIMFCPRVGESGGSVRERSWESVQDRKGSALGEGRAEDCHIGCWRLKSPAIRQGWDGAVPVMRESRPWPSLTAPRGAL</sequence>
<accession>A0A1L9VSF4</accession>
<organism evidence="1 2">
    <name type="scientific">Aspergillus glaucus CBS 516.65</name>
    <dbReference type="NCBI Taxonomy" id="1160497"/>
    <lineage>
        <taxon>Eukaryota</taxon>
        <taxon>Fungi</taxon>
        <taxon>Dikarya</taxon>
        <taxon>Ascomycota</taxon>
        <taxon>Pezizomycotina</taxon>
        <taxon>Eurotiomycetes</taxon>
        <taxon>Eurotiomycetidae</taxon>
        <taxon>Eurotiales</taxon>
        <taxon>Aspergillaceae</taxon>
        <taxon>Aspergillus</taxon>
        <taxon>Aspergillus subgen. Aspergillus</taxon>
    </lineage>
</organism>
<evidence type="ECO:0000313" key="1">
    <source>
        <dbReference type="EMBL" id="OJJ86853.1"/>
    </source>
</evidence>
<reference evidence="2" key="1">
    <citation type="journal article" date="2017" name="Genome Biol.">
        <title>Comparative genomics reveals high biological diversity and specific adaptations in the industrially and medically important fungal genus Aspergillus.</title>
        <authorList>
            <person name="de Vries R.P."/>
            <person name="Riley R."/>
            <person name="Wiebenga A."/>
            <person name="Aguilar-Osorio G."/>
            <person name="Amillis S."/>
            <person name="Uchima C.A."/>
            <person name="Anderluh G."/>
            <person name="Asadollahi M."/>
            <person name="Askin M."/>
            <person name="Barry K."/>
            <person name="Battaglia E."/>
            <person name="Bayram O."/>
            <person name="Benocci T."/>
            <person name="Braus-Stromeyer S.A."/>
            <person name="Caldana C."/>
            <person name="Canovas D."/>
            <person name="Cerqueira G.C."/>
            <person name="Chen F."/>
            <person name="Chen W."/>
            <person name="Choi C."/>
            <person name="Clum A."/>
            <person name="Dos Santos R.A."/>
            <person name="Damasio A.R."/>
            <person name="Diallinas G."/>
            <person name="Emri T."/>
            <person name="Fekete E."/>
            <person name="Flipphi M."/>
            <person name="Freyberg S."/>
            <person name="Gallo A."/>
            <person name="Gournas C."/>
            <person name="Habgood R."/>
            <person name="Hainaut M."/>
            <person name="Harispe M.L."/>
            <person name="Henrissat B."/>
            <person name="Hilden K.S."/>
            <person name="Hope R."/>
            <person name="Hossain A."/>
            <person name="Karabika E."/>
            <person name="Karaffa L."/>
            <person name="Karanyi Z."/>
            <person name="Krasevec N."/>
            <person name="Kuo A."/>
            <person name="Kusch H."/>
            <person name="LaButti K."/>
            <person name="Lagendijk E.L."/>
            <person name="Lapidus A."/>
            <person name="Levasseur A."/>
            <person name="Lindquist E."/>
            <person name="Lipzen A."/>
            <person name="Logrieco A.F."/>
            <person name="MacCabe A."/>
            <person name="Maekelae M.R."/>
            <person name="Malavazi I."/>
            <person name="Melin P."/>
            <person name="Meyer V."/>
            <person name="Mielnichuk N."/>
            <person name="Miskei M."/>
            <person name="Molnar A.P."/>
            <person name="Mule G."/>
            <person name="Ngan C.Y."/>
            <person name="Orejas M."/>
            <person name="Orosz E."/>
            <person name="Ouedraogo J.P."/>
            <person name="Overkamp K.M."/>
            <person name="Park H.-S."/>
            <person name="Perrone G."/>
            <person name="Piumi F."/>
            <person name="Punt P.J."/>
            <person name="Ram A.F."/>
            <person name="Ramon A."/>
            <person name="Rauscher S."/>
            <person name="Record E."/>
            <person name="Riano-Pachon D.M."/>
            <person name="Robert V."/>
            <person name="Roehrig J."/>
            <person name="Ruller R."/>
            <person name="Salamov A."/>
            <person name="Salih N.S."/>
            <person name="Samson R.A."/>
            <person name="Sandor E."/>
            <person name="Sanguinetti M."/>
            <person name="Schuetze T."/>
            <person name="Sepcic K."/>
            <person name="Shelest E."/>
            <person name="Sherlock G."/>
            <person name="Sophianopoulou V."/>
            <person name="Squina F.M."/>
            <person name="Sun H."/>
            <person name="Susca A."/>
            <person name="Todd R.B."/>
            <person name="Tsang A."/>
            <person name="Unkles S.E."/>
            <person name="van de Wiele N."/>
            <person name="van Rossen-Uffink D."/>
            <person name="Oliveira J.V."/>
            <person name="Vesth T.C."/>
            <person name="Visser J."/>
            <person name="Yu J.-H."/>
            <person name="Zhou M."/>
            <person name="Andersen M.R."/>
            <person name="Archer D.B."/>
            <person name="Baker S.E."/>
            <person name="Benoit I."/>
            <person name="Brakhage A.A."/>
            <person name="Braus G.H."/>
            <person name="Fischer R."/>
            <person name="Frisvad J.C."/>
            <person name="Goldman G.H."/>
            <person name="Houbraken J."/>
            <person name="Oakley B."/>
            <person name="Pocsi I."/>
            <person name="Scazzocchio C."/>
            <person name="Seiboth B."/>
            <person name="vanKuyk P.A."/>
            <person name="Wortman J."/>
            <person name="Dyer P.S."/>
            <person name="Grigoriev I.V."/>
        </authorList>
    </citation>
    <scope>NUCLEOTIDE SEQUENCE [LARGE SCALE GENOMIC DNA]</scope>
    <source>
        <strain evidence="2">CBS 516.65</strain>
    </source>
</reference>
<dbReference type="RefSeq" id="XP_022403542.1">
    <property type="nucleotide sequence ID" value="XM_022540758.1"/>
</dbReference>
<keyword evidence="2" id="KW-1185">Reference proteome</keyword>
<dbReference type="Proteomes" id="UP000184300">
    <property type="component" value="Unassembled WGS sequence"/>
</dbReference>
<evidence type="ECO:0000313" key="2">
    <source>
        <dbReference type="Proteomes" id="UP000184300"/>
    </source>
</evidence>
<dbReference type="VEuPathDB" id="FungiDB:ASPGLDRAFT_1279870"/>
<name>A0A1L9VSF4_ASPGL</name>
<dbReference type="EMBL" id="KV878892">
    <property type="protein sequence ID" value="OJJ86853.1"/>
    <property type="molecule type" value="Genomic_DNA"/>
</dbReference>
<dbReference type="AlphaFoldDB" id="A0A1L9VSF4"/>